<name>A0ABU2LIA3_9ACTN</name>
<evidence type="ECO:0000256" key="2">
    <source>
        <dbReference type="ARBA" id="ARBA00022679"/>
    </source>
</evidence>
<keyword evidence="9" id="KW-1185">Reference proteome</keyword>
<dbReference type="Pfam" id="PF11380">
    <property type="entry name" value="Stealth_CR2"/>
    <property type="match status" value="1"/>
</dbReference>
<evidence type="ECO:0000259" key="4">
    <source>
        <dbReference type="Pfam" id="PF11380"/>
    </source>
</evidence>
<protein>
    <submittedName>
        <fullName evidence="8">Stealth family protein</fullName>
    </submittedName>
</protein>
<proteinExistence type="inferred from homology"/>
<dbReference type="InterPro" id="IPR031358">
    <property type="entry name" value="Stealth_CR1"/>
</dbReference>
<dbReference type="InterPro" id="IPR031356">
    <property type="entry name" value="Stealth_CR4"/>
</dbReference>
<dbReference type="PANTHER" id="PTHR24045">
    <property type="match status" value="1"/>
</dbReference>
<feature type="domain" description="Stealth protein CR3 conserved region 3" evidence="6">
    <location>
        <begin position="459"/>
        <end position="507"/>
    </location>
</feature>
<reference evidence="9" key="1">
    <citation type="submission" date="2023-07" db="EMBL/GenBank/DDBJ databases">
        <title>30 novel species of actinomycetes from the DSMZ collection.</title>
        <authorList>
            <person name="Nouioui I."/>
        </authorList>
    </citation>
    <scope>NUCLEOTIDE SEQUENCE [LARGE SCALE GENOMIC DNA]</scope>
    <source>
        <strain evidence="9">DSM 44918</strain>
    </source>
</reference>
<dbReference type="EMBL" id="JAVREM010000002">
    <property type="protein sequence ID" value="MDT0317317.1"/>
    <property type="molecule type" value="Genomic_DNA"/>
</dbReference>
<feature type="domain" description="Stealth protein CR4 conserved region 4" evidence="7">
    <location>
        <begin position="539"/>
        <end position="580"/>
    </location>
</feature>
<dbReference type="RefSeq" id="WP_311595245.1">
    <property type="nucleotide sequence ID" value="NZ_JAVREM010000002.1"/>
</dbReference>
<evidence type="ECO:0000259" key="7">
    <source>
        <dbReference type="Pfam" id="PF17103"/>
    </source>
</evidence>
<dbReference type="InterPro" id="IPR031357">
    <property type="entry name" value="Stealth_CR3"/>
</dbReference>
<accession>A0ABU2LIA3</accession>
<feature type="domain" description="Stealth protein CR1 conserved region 1" evidence="5">
    <location>
        <begin position="268"/>
        <end position="294"/>
    </location>
</feature>
<dbReference type="PANTHER" id="PTHR24045:SF0">
    <property type="entry name" value="N-ACETYLGLUCOSAMINE-1-PHOSPHOTRANSFERASE SUBUNITS ALPHA_BETA"/>
    <property type="match status" value="1"/>
</dbReference>
<dbReference type="Pfam" id="PF17101">
    <property type="entry name" value="Stealth_CR1"/>
    <property type="match status" value="1"/>
</dbReference>
<evidence type="ECO:0000256" key="1">
    <source>
        <dbReference type="ARBA" id="ARBA00007583"/>
    </source>
</evidence>
<feature type="domain" description="Stealth protein CR2 conserved region 2" evidence="4">
    <location>
        <begin position="309"/>
        <end position="414"/>
    </location>
</feature>
<comment type="similarity">
    <text evidence="1">Belongs to the stealth family.</text>
</comment>
<keyword evidence="2" id="KW-0808">Transferase</keyword>
<dbReference type="Proteomes" id="UP001183420">
    <property type="component" value="Unassembled WGS sequence"/>
</dbReference>
<sequence>MQTRVRRLGARLLPEKVREARAERLRAAKAAAEERKRADRVAARRRELLRSDPEIRTVEVAGTVFYGRTVTRFSAAEAAARNLGLVCDALESAEIEYFLVPGRSHTRHVVGVRHADRKRLLSAMRATYGGTALYAMRAGAEALPGDAVLYADGSLPAALKRQDTIRFGEILLSPAGGVLADFDHGCEVEFWRDGRRFLDDARLVERRGVLRSLAPAAVVADSLVAPRFNAVTDTLPSEARVPATLTVAGRAHPTYEGFAHPRPDTVDFPVDVVYTWVDGADPELAARREAYRSGGQPPRINARETGASRYESHDELKYSLRSLEMYAPFVRTIHIVTDGQTPSWLNTEAPGVRIVDHKEIFEDPSVLPVFNSHAIGTQLHHIPGLSERYLYFNDDVFVGRPVGAGHFFHGNGIAKLPFAPFQIGLGEPHPDEPAPNSAGKNVARLMMREHGRLIVNKFKHTPHPQIRAVMREIEERFPEEVARTARSRFRSLTDVAMASTLHHHHAYLTGRAVPGKYSLRYIDIGRPESVAALAELADTRRWDFFCLNDVQTPEEEKENAAARLHSFLESYFPLPSRFER</sequence>
<dbReference type="Pfam" id="PF17102">
    <property type="entry name" value="Stealth_CR3"/>
    <property type="match status" value="1"/>
</dbReference>
<organism evidence="8 9">
    <name type="scientific">Streptomyces millisiae</name>
    <dbReference type="NCBI Taxonomy" id="3075542"/>
    <lineage>
        <taxon>Bacteria</taxon>
        <taxon>Bacillati</taxon>
        <taxon>Actinomycetota</taxon>
        <taxon>Actinomycetes</taxon>
        <taxon>Kitasatosporales</taxon>
        <taxon>Streptomycetaceae</taxon>
        <taxon>Streptomyces</taxon>
    </lineage>
</organism>
<evidence type="ECO:0000259" key="5">
    <source>
        <dbReference type="Pfam" id="PF17101"/>
    </source>
</evidence>
<comment type="caution">
    <text evidence="8">The sequence shown here is derived from an EMBL/GenBank/DDBJ whole genome shotgun (WGS) entry which is preliminary data.</text>
</comment>
<evidence type="ECO:0000313" key="8">
    <source>
        <dbReference type="EMBL" id="MDT0317317.1"/>
    </source>
</evidence>
<gene>
    <name evidence="8" type="ORF">RNC47_03065</name>
</gene>
<evidence type="ECO:0000256" key="3">
    <source>
        <dbReference type="ARBA" id="ARBA00023169"/>
    </source>
</evidence>
<evidence type="ECO:0000259" key="6">
    <source>
        <dbReference type="Pfam" id="PF17102"/>
    </source>
</evidence>
<dbReference type="InterPro" id="IPR021520">
    <property type="entry name" value="Stealth_CR2"/>
</dbReference>
<dbReference type="InterPro" id="IPR047141">
    <property type="entry name" value="Stealth"/>
</dbReference>
<evidence type="ECO:0000313" key="9">
    <source>
        <dbReference type="Proteomes" id="UP001183420"/>
    </source>
</evidence>
<dbReference type="Pfam" id="PF17103">
    <property type="entry name" value="Stealth_CR4"/>
    <property type="match status" value="1"/>
</dbReference>
<keyword evidence="3" id="KW-0270">Exopolysaccharide synthesis</keyword>